<feature type="domain" description="Phosphatidic acid phosphatase type 2/haloperoxidase" evidence="2">
    <location>
        <begin position="93"/>
        <end position="208"/>
    </location>
</feature>
<name>A0A1G7MIX0_9BACT</name>
<reference evidence="4" key="1">
    <citation type="submission" date="2016-10" db="EMBL/GenBank/DDBJ databases">
        <authorList>
            <person name="Varghese N."/>
            <person name="Submissions S."/>
        </authorList>
    </citation>
    <scope>NUCLEOTIDE SEQUENCE [LARGE SCALE GENOMIC DNA]</scope>
    <source>
        <strain evidence="4">DSM 25329</strain>
    </source>
</reference>
<gene>
    <name evidence="3" type="ORF">SAMN04487996_111283</name>
</gene>
<feature type="transmembrane region" description="Helical" evidence="1">
    <location>
        <begin position="193"/>
        <end position="212"/>
    </location>
</feature>
<evidence type="ECO:0000256" key="1">
    <source>
        <dbReference type="SAM" id="Phobius"/>
    </source>
</evidence>
<keyword evidence="1" id="KW-0812">Transmembrane</keyword>
<dbReference type="Gene3D" id="1.20.144.10">
    <property type="entry name" value="Phosphatidic acid phosphatase type 2/haloperoxidase"/>
    <property type="match status" value="1"/>
</dbReference>
<organism evidence="3 4">
    <name type="scientific">Dyadobacter soli</name>
    <dbReference type="NCBI Taxonomy" id="659014"/>
    <lineage>
        <taxon>Bacteria</taxon>
        <taxon>Pseudomonadati</taxon>
        <taxon>Bacteroidota</taxon>
        <taxon>Cytophagia</taxon>
        <taxon>Cytophagales</taxon>
        <taxon>Spirosomataceae</taxon>
        <taxon>Dyadobacter</taxon>
    </lineage>
</organism>
<dbReference type="AlphaFoldDB" id="A0A1G7MIX0"/>
<evidence type="ECO:0000313" key="4">
    <source>
        <dbReference type="Proteomes" id="UP000198748"/>
    </source>
</evidence>
<dbReference type="InterPro" id="IPR036938">
    <property type="entry name" value="PAP2/HPO_sf"/>
</dbReference>
<protein>
    <submittedName>
        <fullName evidence="3">Undecaprenyl-diphosphatase</fullName>
    </submittedName>
</protein>
<dbReference type="OrthoDB" id="9773582at2"/>
<dbReference type="InterPro" id="IPR000326">
    <property type="entry name" value="PAP2/HPO"/>
</dbReference>
<feature type="transmembrane region" description="Helical" evidence="1">
    <location>
        <begin position="166"/>
        <end position="187"/>
    </location>
</feature>
<keyword evidence="4" id="KW-1185">Reference proteome</keyword>
<feature type="transmembrane region" description="Helical" evidence="1">
    <location>
        <begin position="94"/>
        <end position="113"/>
    </location>
</feature>
<dbReference type="RefSeq" id="WP_090153664.1">
    <property type="nucleotide sequence ID" value="NZ_FNAN01000011.1"/>
</dbReference>
<proteinExistence type="predicted"/>
<sequence>MDFLETVLKSKRRLLVTVVMLLILGFVLLGYLVTALPPSMVDLEVSEEVQEQSHALLDTFMRAVSWPGNPPYSVMMVTGVAGLFYFLKCRREAMFFMLTLISGVISWSLKILINRPGPTQDLVRIIEKARYQSFPSGHTLFYTVFFGFLILVMVNQKTLPTAVRTSVAVFSAAMIFLVGISRVYLGAHWLTDVLAGFMIGIVCLFALGHFYLSRQR</sequence>
<dbReference type="Pfam" id="PF01569">
    <property type="entry name" value="PAP2"/>
    <property type="match status" value="1"/>
</dbReference>
<dbReference type="SMART" id="SM00014">
    <property type="entry name" value="acidPPc"/>
    <property type="match status" value="1"/>
</dbReference>
<evidence type="ECO:0000313" key="3">
    <source>
        <dbReference type="EMBL" id="SDF61556.1"/>
    </source>
</evidence>
<feature type="transmembrane region" description="Helical" evidence="1">
    <location>
        <begin position="14"/>
        <end position="33"/>
    </location>
</feature>
<feature type="transmembrane region" description="Helical" evidence="1">
    <location>
        <begin position="70"/>
        <end position="87"/>
    </location>
</feature>
<keyword evidence="1" id="KW-0472">Membrane</keyword>
<feature type="transmembrane region" description="Helical" evidence="1">
    <location>
        <begin position="133"/>
        <end position="154"/>
    </location>
</feature>
<keyword evidence="1" id="KW-1133">Transmembrane helix</keyword>
<dbReference type="CDD" id="cd03392">
    <property type="entry name" value="PAP2_like_2"/>
    <property type="match status" value="1"/>
</dbReference>
<dbReference type="Proteomes" id="UP000198748">
    <property type="component" value="Unassembled WGS sequence"/>
</dbReference>
<evidence type="ECO:0000259" key="2">
    <source>
        <dbReference type="SMART" id="SM00014"/>
    </source>
</evidence>
<dbReference type="PANTHER" id="PTHR14969">
    <property type="entry name" value="SPHINGOSINE-1-PHOSPHATE PHOSPHOHYDROLASE"/>
    <property type="match status" value="1"/>
</dbReference>
<accession>A0A1G7MIX0</accession>
<dbReference type="SUPFAM" id="SSF48317">
    <property type="entry name" value="Acid phosphatase/Vanadium-dependent haloperoxidase"/>
    <property type="match status" value="1"/>
</dbReference>
<dbReference type="STRING" id="659014.SAMN04487996_111283"/>
<dbReference type="EMBL" id="FNAN01000011">
    <property type="protein sequence ID" value="SDF61556.1"/>
    <property type="molecule type" value="Genomic_DNA"/>
</dbReference>
<dbReference type="PANTHER" id="PTHR14969:SF13">
    <property type="entry name" value="AT30094P"/>
    <property type="match status" value="1"/>
</dbReference>